<accession>A0A0E4CWZ2</accession>
<dbReference type="EMBL" id="LN831776">
    <property type="protein sequence ID" value="CQR55805.1"/>
    <property type="molecule type" value="Genomic_DNA"/>
</dbReference>
<feature type="transmembrane region" description="Helical" evidence="1">
    <location>
        <begin position="12"/>
        <end position="35"/>
    </location>
</feature>
<name>A0A0E4CWZ2_9BACL</name>
<dbReference type="InterPro" id="IPR052754">
    <property type="entry name" value="NTPase_KAP_P-loop"/>
</dbReference>
<gene>
    <name evidence="3" type="ORF">PRIO_3402</name>
</gene>
<dbReference type="PANTHER" id="PTHR22674:SF6">
    <property type="entry name" value="NTPASE KAP FAMILY P-LOOP DOMAIN-CONTAINING PROTEIN 1"/>
    <property type="match status" value="1"/>
</dbReference>
<dbReference type="Pfam" id="PF07693">
    <property type="entry name" value="KAP_NTPase"/>
    <property type="match status" value="1"/>
</dbReference>
<dbReference type="PANTHER" id="PTHR22674">
    <property type="entry name" value="NTPASE, KAP FAMILY P-LOOP DOMAIN-CONTAINING 1"/>
    <property type="match status" value="1"/>
</dbReference>
<dbReference type="PATRIC" id="fig|1073571.4.peg.3632"/>
<dbReference type="Proteomes" id="UP000033163">
    <property type="component" value="Chromosome I"/>
</dbReference>
<evidence type="ECO:0000313" key="3">
    <source>
        <dbReference type="EMBL" id="CQR55805.1"/>
    </source>
</evidence>
<keyword evidence="1" id="KW-0472">Membrane</keyword>
<dbReference type="KEGG" id="pri:PRIO_3402"/>
<reference evidence="4" key="1">
    <citation type="submission" date="2015-03" db="EMBL/GenBank/DDBJ databases">
        <authorList>
            <person name="Wibberg D."/>
        </authorList>
    </citation>
    <scope>NUCLEOTIDE SEQUENCE [LARGE SCALE GENOMIC DNA]</scope>
</reference>
<protein>
    <submittedName>
        <fullName evidence="3">Putative membrane protein</fullName>
    </submittedName>
</protein>
<feature type="domain" description="KAP NTPase" evidence="2">
    <location>
        <begin position="179"/>
        <end position="454"/>
    </location>
</feature>
<evidence type="ECO:0000256" key="1">
    <source>
        <dbReference type="SAM" id="Phobius"/>
    </source>
</evidence>
<dbReference type="AlphaFoldDB" id="A0A0E4CWZ2"/>
<organism evidence="3 4">
    <name type="scientific">Paenibacillus riograndensis SBR5</name>
    <dbReference type="NCBI Taxonomy" id="1073571"/>
    <lineage>
        <taxon>Bacteria</taxon>
        <taxon>Bacillati</taxon>
        <taxon>Bacillota</taxon>
        <taxon>Bacilli</taxon>
        <taxon>Bacillales</taxon>
        <taxon>Paenibacillaceae</taxon>
        <taxon>Paenibacillus</taxon>
        <taxon>Paenibacillus sonchi group</taxon>
    </lineage>
</organism>
<dbReference type="HOGENOM" id="CLU_352575_0_0_9"/>
<evidence type="ECO:0000313" key="4">
    <source>
        <dbReference type="Proteomes" id="UP000033163"/>
    </source>
</evidence>
<proteinExistence type="predicted"/>
<dbReference type="InterPro" id="IPR011646">
    <property type="entry name" value="KAP_P-loop"/>
</dbReference>
<evidence type="ECO:0000259" key="2">
    <source>
        <dbReference type="Pfam" id="PF07693"/>
    </source>
</evidence>
<sequence length="877" mass="102251">MKVVYSQIKWLWGKLLPPMFCVVIAYIVLLILRIYAPSVFSQDYIGYEKQLIILAYIIAALAICWRGLGGFRGAGSGIKNPLQDRFFLLMNGVAAAVVIDHQSNDRNKDWSGPLFSDLYEITFIICLSVLVLLGITLLFTIYRKFRRKVDDNNSTTQHELNFRTESSLGKEGRDALNREAFAGHVAATIEKHTAKTNEGALTIGLYGPWGSGKTSIFDLMEREFDKSKSNPVIVRFQPWFFGKDYMNLIPEFLNKLIDSIKEHSRAYDAGLIRDLKAYRKFLTPISLRPPGLIINFKDLPVNTEFSKEYMDAEDMRKQIVERLKLADIKLIVLIDDLDRLDNKEIQMVFKLVRMIADFPKTTYIIAMDEEIVTNSLAQMYSKDFVRDVGKEYLEKFIQIPLYIPACDPVLLANLGWEMLEPILKAEEILVTPIQVKDILMQMEISPRNLQRLSNLYRLYLPLLHRDVFPLDLLSLLLIKVSKPGLFEFILKHSDFFLGKLKEDKMRTELMDKLKAAYAPYVAPLKKMFPSINYKEIKTEWIIQKRIGTPEHFWTYFMYSMPYQKLSEADMDSFYLALEQGFMEAEKQQSYLVNKTSPHEFHKKLGEKIDLSTDGRNLLLFAYLFTTFNKEYNKERSYSYSYERKTIISLFARLYGSPEEQSALKILFNDNETNLSLLGMIYDQKVGGEGLKQQIKNYLSVHFSYPVLMEHHEEDIERIFTAWSETAEEHQKRKILKAWSMEYGVGATIRFLMIDQPYEDKVLLNSYITVLQYVPIFVIREELGKMEPITSRKMMNEEFKKDSDPYLIILNYMDNTVYDYAIKELTEIYNNNGTPEYSFSQAIEDLCEFGDSERIRDIRSLHTQIQLQNHIQENQIDH</sequence>
<feature type="transmembrane region" description="Helical" evidence="1">
    <location>
        <begin position="47"/>
        <end position="65"/>
    </location>
</feature>
<keyword evidence="1" id="KW-0812">Transmembrane</keyword>
<dbReference type="SUPFAM" id="SSF52540">
    <property type="entry name" value="P-loop containing nucleoside triphosphate hydrolases"/>
    <property type="match status" value="1"/>
</dbReference>
<dbReference type="Gene3D" id="3.40.50.300">
    <property type="entry name" value="P-loop containing nucleotide triphosphate hydrolases"/>
    <property type="match status" value="1"/>
</dbReference>
<keyword evidence="1" id="KW-1133">Transmembrane helix</keyword>
<feature type="transmembrane region" description="Helical" evidence="1">
    <location>
        <begin position="121"/>
        <end position="142"/>
    </location>
</feature>
<dbReference type="InterPro" id="IPR027417">
    <property type="entry name" value="P-loop_NTPase"/>
</dbReference>